<dbReference type="Gene3D" id="1.25.40.10">
    <property type="entry name" value="Tetratricopeptide repeat domain"/>
    <property type="match status" value="5"/>
</dbReference>
<feature type="repeat" description="PPR" evidence="3">
    <location>
        <begin position="117"/>
        <end position="151"/>
    </location>
</feature>
<dbReference type="Pfam" id="PF12854">
    <property type="entry name" value="PPR_1"/>
    <property type="match status" value="2"/>
</dbReference>
<feature type="repeat" description="PPR" evidence="3">
    <location>
        <begin position="293"/>
        <end position="327"/>
    </location>
</feature>
<protein>
    <submittedName>
        <fullName evidence="4">Pentatricopeptide repeat-containing protein</fullName>
    </submittedName>
</protein>
<keyword evidence="5" id="KW-1185">Reference proteome</keyword>
<dbReference type="NCBIfam" id="TIGR00756">
    <property type="entry name" value="PPR"/>
    <property type="match status" value="8"/>
</dbReference>
<organism evidence="4 5">
    <name type="scientific">Rhynchospora pubera</name>
    <dbReference type="NCBI Taxonomy" id="906938"/>
    <lineage>
        <taxon>Eukaryota</taxon>
        <taxon>Viridiplantae</taxon>
        <taxon>Streptophyta</taxon>
        <taxon>Embryophyta</taxon>
        <taxon>Tracheophyta</taxon>
        <taxon>Spermatophyta</taxon>
        <taxon>Magnoliopsida</taxon>
        <taxon>Liliopsida</taxon>
        <taxon>Poales</taxon>
        <taxon>Cyperaceae</taxon>
        <taxon>Cyperoideae</taxon>
        <taxon>Rhynchosporeae</taxon>
        <taxon>Rhynchospora</taxon>
    </lineage>
</organism>
<accession>A0AAV8E0L9</accession>
<feature type="repeat" description="PPR" evidence="3">
    <location>
        <begin position="328"/>
        <end position="362"/>
    </location>
</feature>
<evidence type="ECO:0000313" key="5">
    <source>
        <dbReference type="Proteomes" id="UP001140206"/>
    </source>
</evidence>
<dbReference type="GO" id="GO:0006396">
    <property type="term" value="P:RNA processing"/>
    <property type="evidence" value="ECO:0007669"/>
    <property type="project" value="TreeGrafter"/>
</dbReference>
<gene>
    <name evidence="4" type="ORF">LUZ62_056923</name>
</gene>
<feature type="repeat" description="PPR" evidence="3">
    <location>
        <begin position="187"/>
        <end position="222"/>
    </location>
</feature>
<sequence length="606" mass="68174">MRKLHKPHTTGEQQLSIHRHLFNTSGEATVSKLRPPFQRRWVPLLLHFEPSLMPSLPLLRPAPTSLAIPSLRFLSRFSSNTSQADLLLRFFDLLKRFPQENPSTPNLSPDSRPPWLDPYEYNRLMSAFASAGDSTNALRLFDEMKRFHCRPDAACYTTVANALISSDQTEAAIAVSKEMVSSGVPLDTMACTVLVKLYACHLRQFEGAYEVLDRMRECGCKPDVITYSTLILGLCQAGQVTEARGVLGLMSDEGCEPNVHTYTPILNAYCAAGQVKEVEGLVSTMEATNCVPNVVVYNILINALCKAGRLNEVERILANCKLKGWEPDVITYGTYMDGLCKAGKVGRSFKLFEEMVSHGLYPNKVIINILLDGLCKRLNGRHARSVLDSRSEYKWQPDVVNYNTVMNWLCEAGEYISVLKLFTDMLKKGVEPDSWTFSILVQSLCKGGKIRVAKCLFESNGFLANGVSYNTLVRYLYFSGEVKDAYCLFHKRAEGSIVPNHATYGIMIELLCKQGRFSGAIDCFFRSLKNGFQSNVVVKLVRGLVEGERIYDLVIFLEWIVRKGFFIDTSIYSSLIRAFCFRGSCQNVEIQTLCYILEKLLRNKSL</sequence>
<dbReference type="AlphaFoldDB" id="A0AAV8E0L9"/>
<keyword evidence="1" id="KW-0677">Repeat</keyword>
<evidence type="ECO:0000256" key="1">
    <source>
        <dbReference type="ARBA" id="ARBA00022737"/>
    </source>
</evidence>
<dbReference type="GO" id="GO:0005739">
    <property type="term" value="C:mitochondrion"/>
    <property type="evidence" value="ECO:0007669"/>
    <property type="project" value="TreeGrafter"/>
</dbReference>
<evidence type="ECO:0000256" key="2">
    <source>
        <dbReference type="ARBA" id="ARBA00022946"/>
    </source>
</evidence>
<dbReference type="PANTHER" id="PTHR47934">
    <property type="entry name" value="PENTATRICOPEPTIDE REPEAT-CONTAINING PROTEIN PET309, MITOCHONDRIAL"/>
    <property type="match status" value="1"/>
</dbReference>
<dbReference type="Pfam" id="PF13041">
    <property type="entry name" value="PPR_2"/>
    <property type="match status" value="4"/>
</dbReference>
<evidence type="ECO:0000313" key="4">
    <source>
        <dbReference type="EMBL" id="KAJ4772666.1"/>
    </source>
</evidence>
<comment type="caution">
    <text evidence="4">The sequence shown here is derived from an EMBL/GenBank/DDBJ whole genome shotgun (WGS) entry which is preliminary data.</text>
</comment>
<dbReference type="Proteomes" id="UP001140206">
    <property type="component" value="Chromosome 3"/>
</dbReference>
<keyword evidence="2" id="KW-0809">Transit peptide</keyword>
<evidence type="ECO:0000256" key="3">
    <source>
        <dbReference type="PROSITE-ProRule" id="PRU00708"/>
    </source>
</evidence>
<feature type="repeat" description="PPR" evidence="3">
    <location>
        <begin position="223"/>
        <end position="257"/>
    </location>
</feature>
<feature type="repeat" description="PPR" evidence="3">
    <location>
        <begin position="398"/>
        <end position="432"/>
    </location>
</feature>
<feature type="repeat" description="PPR" evidence="3">
    <location>
        <begin position="500"/>
        <end position="534"/>
    </location>
</feature>
<dbReference type="InterPro" id="IPR002885">
    <property type="entry name" value="PPR_rpt"/>
</dbReference>
<dbReference type="GO" id="GO:0003729">
    <property type="term" value="F:mRNA binding"/>
    <property type="evidence" value="ECO:0007669"/>
    <property type="project" value="TreeGrafter"/>
</dbReference>
<reference evidence="4" key="1">
    <citation type="submission" date="2022-08" db="EMBL/GenBank/DDBJ databases">
        <authorList>
            <person name="Marques A."/>
        </authorList>
    </citation>
    <scope>NUCLEOTIDE SEQUENCE</scope>
    <source>
        <strain evidence="4">RhyPub2mFocal</strain>
        <tissue evidence="4">Leaves</tissue>
    </source>
</reference>
<dbReference type="PANTHER" id="PTHR47934:SF6">
    <property type="entry name" value="MITOCHONDRIAL GROUP I INTRON SPLICING FACTOR CCM1-RELATED"/>
    <property type="match status" value="1"/>
</dbReference>
<proteinExistence type="predicted"/>
<dbReference type="EMBL" id="JAMFTS010000003">
    <property type="protein sequence ID" value="KAJ4772666.1"/>
    <property type="molecule type" value="Genomic_DNA"/>
</dbReference>
<name>A0AAV8E0L9_9POAL</name>
<feature type="repeat" description="PPR" evidence="3">
    <location>
        <begin position="152"/>
        <end position="186"/>
    </location>
</feature>
<dbReference type="GO" id="GO:0007005">
    <property type="term" value="P:mitochondrion organization"/>
    <property type="evidence" value="ECO:0007669"/>
    <property type="project" value="TreeGrafter"/>
</dbReference>
<dbReference type="PROSITE" id="PS51375">
    <property type="entry name" value="PPR"/>
    <property type="match status" value="9"/>
</dbReference>
<feature type="repeat" description="PPR" evidence="3">
    <location>
        <begin position="258"/>
        <end position="292"/>
    </location>
</feature>
<dbReference type="InterPro" id="IPR011990">
    <property type="entry name" value="TPR-like_helical_dom_sf"/>
</dbReference>
<dbReference type="InterPro" id="IPR051114">
    <property type="entry name" value="Mito_RNA_Proc_CCM1"/>
</dbReference>